<dbReference type="STRING" id="1798652.A3A43_00160"/>
<name>A0A1G2CIK9_9BACT</name>
<comment type="caution">
    <text evidence="1">The sequence shown here is derived from an EMBL/GenBank/DDBJ whole genome shotgun (WGS) entry which is preliminary data.</text>
</comment>
<organism evidence="1 2">
    <name type="scientific">Candidatus Liptonbacteria bacterium RIFCSPLOWO2_01_FULL_56_20</name>
    <dbReference type="NCBI Taxonomy" id="1798652"/>
    <lineage>
        <taxon>Bacteria</taxon>
        <taxon>Candidatus Liptoniibacteriota</taxon>
    </lineage>
</organism>
<accession>A0A1G2CIK9</accession>
<protein>
    <submittedName>
        <fullName evidence="1">Uncharacterized protein</fullName>
    </submittedName>
</protein>
<proteinExistence type="predicted"/>
<dbReference type="Proteomes" id="UP000178495">
    <property type="component" value="Unassembled WGS sequence"/>
</dbReference>
<dbReference type="AlphaFoldDB" id="A0A1G2CIK9"/>
<dbReference type="EMBL" id="MHLC01000016">
    <property type="protein sequence ID" value="OGZ01264.1"/>
    <property type="molecule type" value="Genomic_DNA"/>
</dbReference>
<reference evidence="1 2" key="1">
    <citation type="journal article" date="2016" name="Nat. Commun.">
        <title>Thousands of microbial genomes shed light on interconnected biogeochemical processes in an aquifer system.</title>
        <authorList>
            <person name="Anantharaman K."/>
            <person name="Brown C.T."/>
            <person name="Hug L.A."/>
            <person name="Sharon I."/>
            <person name="Castelle C.J."/>
            <person name="Probst A.J."/>
            <person name="Thomas B.C."/>
            <person name="Singh A."/>
            <person name="Wilkins M.J."/>
            <person name="Karaoz U."/>
            <person name="Brodie E.L."/>
            <person name="Williams K.H."/>
            <person name="Hubbard S.S."/>
            <person name="Banfield J.F."/>
        </authorList>
    </citation>
    <scope>NUCLEOTIDE SEQUENCE [LARGE SCALE GENOMIC DNA]</scope>
</reference>
<sequence length="65" mass="7397">MAYSSEGGTERVWHKAGDADGCTGDWTCSNCSAKITELPFAPDKSRLNMLRCKDCYRTMRQSFRR</sequence>
<evidence type="ECO:0000313" key="1">
    <source>
        <dbReference type="EMBL" id="OGZ01264.1"/>
    </source>
</evidence>
<gene>
    <name evidence="1" type="ORF">A3A43_00160</name>
</gene>
<evidence type="ECO:0000313" key="2">
    <source>
        <dbReference type="Proteomes" id="UP000178495"/>
    </source>
</evidence>